<comment type="caution">
    <text evidence="3">The sequence shown here is derived from an EMBL/GenBank/DDBJ whole genome shotgun (WGS) entry which is preliminary data.</text>
</comment>
<evidence type="ECO:0000313" key="3">
    <source>
        <dbReference type="EMBL" id="PUU84442.1"/>
    </source>
</evidence>
<dbReference type="EMBL" id="NESQ01000001">
    <property type="protein sequence ID" value="PUU84442.1"/>
    <property type="molecule type" value="Genomic_DNA"/>
</dbReference>
<protein>
    <recommendedName>
        <fullName evidence="2">SRR1-like domain-containing protein</fullName>
    </recommendedName>
</protein>
<keyword evidence="4" id="KW-1185">Reference proteome</keyword>
<feature type="region of interest" description="Disordered" evidence="1">
    <location>
        <begin position="1"/>
        <end position="25"/>
    </location>
</feature>
<dbReference type="OrthoDB" id="5318346at2759"/>
<dbReference type="InterPro" id="IPR012942">
    <property type="entry name" value="SRR1-like"/>
</dbReference>
<dbReference type="PANTHER" id="PTHR42080:SF1">
    <property type="entry name" value="SRR1-LIKE DOMAIN-CONTAINING PROTEIN"/>
    <property type="match status" value="1"/>
</dbReference>
<dbReference type="PANTHER" id="PTHR42080">
    <property type="entry name" value="SRR1 DOMAIN-CONTAINING PROTEIN"/>
    <property type="match status" value="1"/>
</dbReference>
<name>A0A2T7A9R9_TUBBO</name>
<dbReference type="AlphaFoldDB" id="A0A2T7A9R9"/>
<feature type="domain" description="SRR1-like" evidence="2">
    <location>
        <begin position="81"/>
        <end position="191"/>
    </location>
</feature>
<evidence type="ECO:0000259" key="2">
    <source>
        <dbReference type="Pfam" id="PF07985"/>
    </source>
</evidence>
<accession>A0A2T7A9R9</accession>
<sequence length="263" mass="28971">MPRRSRQTTSDDGWTNIPAKHKPPKTLLEHQKRTSLSHTLHQQQTSPLTPEQIASHLNPLTETLLKSTLWTQIRNVLVPLARLNRLVVFGLGSFSGLTASSTHFQFALVQGIAGLLGIEKEEVYFQDPAFTKCDRVFLEGVGTVVEVGRGEELVQEGVVVVAVHLEYGVLEGVVKGRPEVVVCNDLGHFLDMRIGGEVEWVRGFLEGVEGEVLKWDIGGGGAFNHSAVYWRKSTKGHGKLESDKVDGEKAVEAAFDDIRSVNI</sequence>
<dbReference type="STRING" id="42251.A0A2T7A9R9"/>
<evidence type="ECO:0000256" key="1">
    <source>
        <dbReference type="SAM" id="MobiDB-lite"/>
    </source>
</evidence>
<dbReference type="Proteomes" id="UP000244722">
    <property type="component" value="Unassembled WGS sequence"/>
</dbReference>
<proteinExistence type="predicted"/>
<gene>
    <name evidence="3" type="ORF">B9Z19DRAFT_1037482</name>
</gene>
<organism evidence="3 4">
    <name type="scientific">Tuber borchii</name>
    <name type="common">White truffle</name>
    <dbReference type="NCBI Taxonomy" id="42251"/>
    <lineage>
        <taxon>Eukaryota</taxon>
        <taxon>Fungi</taxon>
        <taxon>Dikarya</taxon>
        <taxon>Ascomycota</taxon>
        <taxon>Pezizomycotina</taxon>
        <taxon>Pezizomycetes</taxon>
        <taxon>Pezizales</taxon>
        <taxon>Tuberaceae</taxon>
        <taxon>Tuber</taxon>
    </lineage>
</organism>
<evidence type="ECO:0000313" key="4">
    <source>
        <dbReference type="Proteomes" id="UP000244722"/>
    </source>
</evidence>
<dbReference type="Pfam" id="PF07985">
    <property type="entry name" value="SRR1"/>
    <property type="match status" value="1"/>
</dbReference>
<reference evidence="3 4" key="1">
    <citation type="submission" date="2017-04" db="EMBL/GenBank/DDBJ databases">
        <title>Draft genome sequence of Tuber borchii Vittad., a whitish edible truffle.</title>
        <authorList>
            <consortium name="DOE Joint Genome Institute"/>
            <person name="Murat C."/>
            <person name="Kuo A."/>
            <person name="Barry K.W."/>
            <person name="Clum A."/>
            <person name="Dockter R.B."/>
            <person name="Fauchery L."/>
            <person name="Iotti M."/>
            <person name="Kohler A."/>
            <person name="Labutti K."/>
            <person name="Lindquist E.A."/>
            <person name="Lipzen A."/>
            <person name="Ohm R.A."/>
            <person name="Wang M."/>
            <person name="Grigoriev I.V."/>
            <person name="Zambonelli A."/>
            <person name="Martin F.M."/>
        </authorList>
    </citation>
    <scope>NUCLEOTIDE SEQUENCE [LARGE SCALE GENOMIC DNA]</scope>
    <source>
        <strain evidence="3 4">Tbo3840</strain>
    </source>
</reference>